<feature type="compositionally biased region" description="Polar residues" evidence="1">
    <location>
        <begin position="1"/>
        <end position="10"/>
    </location>
</feature>
<feature type="domain" description="DUF2510" evidence="3">
    <location>
        <begin position="43"/>
        <end position="76"/>
    </location>
</feature>
<dbReference type="AlphaFoldDB" id="A0A316T9H0"/>
<name>A0A316T9H0_9ACTN</name>
<evidence type="ECO:0000256" key="2">
    <source>
        <dbReference type="SAM" id="Phobius"/>
    </source>
</evidence>
<accession>A0A316T9H0</accession>
<feature type="transmembrane region" description="Helical" evidence="2">
    <location>
        <begin position="134"/>
        <end position="157"/>
    </location>
</feature>
<evidence type="ECO:0000256" key="1">
    <source>
        <dbReference type="SAM" id="MobiDB-lite"/>
    </source>
</evidence>
<feature type="compositionally biased region" description="Pro residues" evidence="1">
    <location>
        <begin position="112"/>
        <end position="125"/>
    </location>
</feature>
<evidence type="ECO:0000259" key="3">
    <source>
        <dbReference type="Pfam" id="PF10708"/>
    </source>
</evidence>
<dbReference type="InterPro" id="IPR018929">
    <property type="entry name" value="DUF2510"/>
</dbReference>
<feature type="compositionally biased region" description="Pro residues" evidence="1">
    <location>
        <begin position="73"/>
        <end position="102"/>
    </location>
</feature>
<keyword evidence="5" id="KW-1185">Reference proteome</keyword>
<proteinExistence type="predicted"/>
<dbReference type="Pfam" id="PF10708">
    <property type="entry name" value="DUF2510"/>
    <property type="match status" value="1"/>
</dbReference>
<feature type="region of interest" description="Disordered" evidence="1">
    <location>
        <begin position="160"/>
        <end position="230"/>
    </location>
</feature>
<dbReference type="Proteomes" id="UP000245507">
    <property type="component" value="Unassembled WGS sequence"/>
</dbReference>
<organism evidence="4 5">
    <name type="scientific">Nocardioides silvaticus</name>
    <dbReference type="NCBI Taxonomy" id="2201891"/>
    <lineage>
        <taxon>Bacteria</taxon>
        <taxon>Bacillati</taxon>
        <taxon>Actinomycetota</taxon>
        <taxon>Actinomycetes</taxon>
        <taxon>Propionibacteriales</taxon>
        <taxon>Nocardioidaceae</taxon>
        <taxon>Nocardioides</taxon>
    </lineage>
</organism>
<feature type="compositionally biased region" description="Low complexity" evidence="1">
    <location>
        <begin position="182"/>
        <end position="205"/>
    </location>
</feature>
<feature type="region of interest" description="Disordered" evidence="1">
    <location>
        <begin position="1"/>
        <end position="125"/>
    </location>
</feature>
<evidence type="ECO:0000313" key="4">
    <source>
        <dbReference type="EMBL" id="PWN00877.1"/>
    </source>
</evidence>
<keyword evidence="2" id="KW-1133">Transmembrane helix</keyword>
<feature type="compositionally biased region" description="Low complexity" evidence="1">
    <location>
        <begin position="15"/>
        <end position="31"/>
    </location>
</feature>
<protein>
    <recommendedName>
        <fullName evidence="3">DUF2510 domain-containing protein</fullName>
    </recommendedName>
</protein>
<sequence length="389" mass="40644">MPSRSCSGSTRPRPASATCRRSSAWWARRSSFPFRQTDAVTQAGWYPDPAGQPQTYRYWDGTSWSQETTGNPYAPPPVPPRSTPPPPSPPPTPPPNPLPTPGAPGYGQVPHQPQPLPYGGFPPAPQPGGPRTGLVIALVVGAVLLLAGLSVAGFVGYRALSDDDDTDANDDGTSAVDTTDATPTVPSTGPSDTTDSTTGPTAPTPQQCTGGQPEPSSLPPSDATQVSGGGLTIPVSRDYVPEPLYSPAFAFADDFIATQKEIATGDSYNWVSVYGVGGLHRANGFDDPAQAAEVVMACMSQSQELYQGFSGRADLDSGEITVDGSEGFQLTSELRVDDPDIPVDGDVAQVIVVDTGDPETFGLYISVVPIGNDKLIRQQEDFVGQIGVG</sequence>
<comment type="caution">
    <text evidence="4">The sequence shown here is derived from an EMBL/GenBank/DDBJ whole genome shotgun (WGS) entry which is preliminary data.</text>
</comment>
<keyword evidence="2" id="KW-0472">Membrane</keyword>
<keyword evidence="2" id="KW-0812">Transmembrane</keyword>
<evidence type="ECO:0000313" key="5">
    <source>
        <dbReference type="Proteomes" id="UP000245507"/>
    </source>
</evidence>
<reference evidence="4 5" key="1">
    <citation type="submission" date="2018-05" db="EMBL/GenBank/DDBJ databases">
        <title>Nocardioides silvaticus genome.</title>
        <authorList>
            <person name="Li C."/>
            <person name="Wang G."/>
        </authorList>
    </citation>
    <scope>NUCLEOTIDE SEQUENCE [LARGE SCALE GENOMIC DNA]</scope>
    <source>
        <strain evidence="4 5">CCTCC AB 2018079</strain>
    </source>
</reference>
<gene>
    <name evidence="4" type="ORF">DJ010_21360</name>
</gene>
<dbReference type="EMBL" id="QGDD01000014">
    <property type="protein sequence ID" value="PWN00877.1"/>
    <property type="molecule type" value="Genomic_DNA"/>
</dbReference>